<evidence type="ECO:0000256" key="9">
    <source>
        <dbReference type="ARBA" id="ARBA00023264"/>
    </source>
</evidence>
<organism evidence="12">
    <name type="scientific">bioreactor metagenome</name>
    <dbReference type="NCBI Taxonomy" id="1076179"/>
    <lineage>
        <taxon>unclassified sequences</taxon>
        <taxon>metagenomes</taxon>
        <taxon>ecological metagenomes</taxon>
    </lineage>
</organism>
<comment type="caution">
    <text evidence="12">The sequence shown here is derived from an EMBL/GenBank/DDBJ whole genome shotgun (WGS) entry which is preliminary data.</text>
</comment>
<keyword evidence="9" id="KW-1208">Phospholipid metabolism</keyword>
<accession>A0A644X5A5</accession>
<evidence type="ECO:0000256" key="8">
    <source>
        <dbReference type="ARBA" id="ARBA00023239"/>
    </source>
</evidence>
<evidence type="ECO:0000256" key="11">
    <source>
        <dbReference type="SAM" id="Phobius"/>
    </source>
</evidence>
<evidence type="ECO:0000256" key="2">
    <source>
        <dbReference type="ARBA" id="ARBA00022516"/>
    </source>
</evidence>
<dbReference type="EC" id="4.1.1.65" evidence="12"/>
<gene>
    <name evidence="12" type="primary">psd_15</name>
    <name evidence="12" type="ORF">SDC9_55791</name>
</gene>
<keyword evidence="8 12" id="KW-0456">Lyase</keyword>
<evidence type="ECO:0000256" key="10">
    <source>
        <dbReference type="ARBA" id="ARBA00023317"/>
    </source>
</evidence>
<name>A0A644X5A5_9ZZZZ</name>
<evidence type="ECO:0000256" key="1">
    <source>
        <dbReference type="ARBA" id="ARBA00022475"/>
    </source>
</evidence>
<dbReference type="InterPro" id="IPR003817">
    <property type="entry name" value="PS_Dcarbxylase"/>
</dbReference>
<evidence type="ECO:0000256" key="5">
    <source>
        <dbReference type="ARBA" id="ARBA00023136"/>
    </source>
</evidence>
<evidence type="ECO:0000256" key="4">
    <source>
        <dbReference type="ARBA" id="ARBA00023098"/>
    </source>
</evidence>
<evidence type="ECO:0000256" key="6">
    <source>
        <dbReference type="ARBA" id="ARBA00023145"/>
    </source>
</evidence>
<keyword evidence="2" id="KW-0444">Lipid biosynthesis</keyword>
<evidence type="ECO:0000256" key="3">
    <source>
        <dbReference type="ARBA" id="ARBA00022793"/>
    </source>
</evidence>
<evidence type="ECO:0000313" key="12">
    <source>
        <dbReference type="EMBL" id="MPM09473.1"/>
    </source>
</evidence>
<dbReference type="PANTHER" id="PTHR35809">
    <property type="entry name" value="ARCHAETIDYLSERINE DECARBOXYLASE PROENZYME-RELATED"/>
    <property type="match status" value="1"/>
</dbReference>
<evidence type="ECO:0000256" key="7">
    <source>
        <dbReference type="ARBA" id="ARBA00023209"/>
    </source>
</evidence>
<dbReference type="PANTHER" id="PTHR35809:SF1">
    <property type="entry name" value="ARCHAETIDYLSERINE DECARBOXYLASE PROENZYME-RELATED"/>
    <property type="match status" value="1"/>
</dbReference>
<keyword evidence="6" id="KW-0865">Zymogen</keyword>
<feature type="transmembrane region" description="Helical" evidence="11">
    <location>
        <begin position="35"/>
        <end position="55"/>
    </location>
</feature>
<dbReference type="InterPro" id="IPR033175">
    <property type="entry name" value="PSD-A"/>
</dbReference>
<keyword evidence="3" id="KW-0210">Decarboxylase</keyword>
<dbReference type="GO" id="GO:0008654">
    <property type="term" value="P:phospholipid biosynthetic process"/>
    <property type="evidence" value="ECO:0007669"/>
    <property type="project" value="UniProtKB-KW"/>
</dbReference>
<dbReference type="AlphaFoldDB" id="A0A644X5A5"/>
<protein>
    <submittedName>
        <fullName evidence="12">Phosphatidylserine decarboxylase proenzyme</fullName>
        <ecNumber evidence="12">4.1.1.65</ecNumber>
    </submittedName>
</protein>
<keyword evidence="11" id="KW-0812">Transmembrane</keyword>
<feature type="transmembrane region" description="Helical" evidence="11">
    <location>
        <begin position="12"/>
        <end position="29"/>
    </location>
</feature>
<reference evidence="12" key="1">
    <citation type="submission" date="2019-08" db="EMBL/GenBank/DDBJ databases">
        <authorList>
            <person name="Kucharzyk K."/>
            <person name="Murdoch R.W."/>
            <person name="Higgins S."/>
            <person name="Loffler F."/>
        </authorList>
    </citation>
    <scope>NUCLEOTIDE SEQUENCE</scope>
</reference>
<keyword evidence="11" id="KW-1133">Transmembrane helix</keyword>
<dbReference type="EMBL" id="VSSQ01001573">
    <property type="protein sequence ID" value="MPM09473.1"/>
    <property type="molecule type" value="Genomic_DNA"/>
</dbReference>
<dbReference type="GO" id="GO:0004609">
    <property type="term" value="F:phosphatidylserine decarboxylase activity"/>
    <property type="evidence" value="ECO:0007669"/>
    <property type="project" value="UniProtKB-EC"/>
</dbReference>
<dbReference type="Pfam" id="PF02666">
    <property type="entry name" value="PS_Dcarbxylase"/>
    <property type="match status" value="1"/>
</dbReference>
<keyword evidence="7" id="KW-0594">Phospholipid biosynthesis</keyword>
<sequence>MRIHPAGKDVVNWVITILGAIALIVIMFVPFQLFWVIYGILLVLTVLGLWTVSFFRYPKRKIPKADPKSIFSVADGKVVVVEKIKTDRFPEGEAIQISVFMSIYSVHLNYVPVTGTITSVEHRNGLHLMAIKPKASLENEQAETIILTESGHQILVRQIAGAAARRVLTFVEKDQKVKAGDELGFIRFGSRVDHIIPVNSIVKVKPGDKVTGCKSVLAELNN</sequence>
<keyword evidence="5 11" id="KW-0472">Membrane</keyword>
<keyword evidence="10" id="KW-0670">Pyruvate</keyword>
<proteinExistence type="predicted"/>
<keyword evidence="4" id="KW-0443">Lipid metabolism</keyword>
<keyword evidence="1" id="KW-1003">Cell membrane</keyword>